<name>A0A1R3H4R0_9ROSI</name>
<evidence type="ECO:0000256" key="7">
    <source>
        <dbReference type="ARBA" id="ARBA00023157"/>
    </source>
</evidence>
<dbReference type="InterPro" id="IPR013201">
    <property type="entry name" value="Prot_inhib_I29"/>
</dbReference>
<dbReference type="PROSITE" id="PS00640">
    <property type="entry name" value="THIOL_PROTEASE_ASN"/>
    <property type="match status" value="1"/>
</dbReference>
<keyword evidence="11" id="KW-1185">Reference proteome</keyword>
<dbReference type="InterPro" id="IPR039417">
    <property type="entry name" value="Peptidase_C1A_papain-like"/>
</dbReference>
<dbReference type="InterPro" id="IPR038765">
    <property type="entry name" value="Papain-like_cys_pep_sf"/>
</dbReference>
<dbReference type="GO" id="GO:0008234">
    <property type="term" value="F:cysteine-type peptidase activity"/>
    <property type="evidence" value="ECO:0007669"/>
    <property type="project" value="UniProtKB-KW"/>
</dbReference>
<evidence type="ECO:0000256" key="3">
    <source>
        <dbReference type="ARBA" id="ARBA00022729"/>
    </source>
</evidence>
<keyword evidence="2" id="KW-0645">Protease</keyword>
<evidence type="ECO:0008006" key="12">
    <source>
        <dbReference type="Google" id="ProtNLM"/>
    </source>
</evidence>
<dbReference type="InterPro" id="IPR025661">
    <property type="entry name" value="Pept_asp_AS"/>
</dbReference>
<dbReference type="Pfam" id="PF00112">
    <property type="entry name" value="Peptidase_C1"/>
    <property type="match status" value="1"/>
</dbReference>
<dbReference type="Gene3D" id="3.90.70.10">
    <property type="entry name" value="Cysteine proteinases"/>
    <property type="match status" value="1"/>
</dbReference>
<keyword evidence="3" id="KW-0732">Signal</keyword>
<comment type="caution">
    <text evidence="10">The sequence shown here is derived from an EMBL/GenBank/DDBJ whole genome shotgun (WGS) entry which is preliminary data.</text>
</comment>
<feature type="domain" description="Peptidase C1A papain C-terminal" evidence="8">
    <location>
        <begin position="105"/>
        <end position="312"/>
    </location>
</feature>
<comment type="similarity">
    <text evidence="1">Belongs to the peptidase C1 family.</text>
</comment>
<dbReference type="AlphaFoldDB" id="A0A1R3H4R0"/>
<dbReference type="OrthoDB" id="10253408at2759"/>
<feature type="domain" description="Cathepsin propeptide inhibitor" evidence="9">
    <location>
        <begin position="20"/>
        <end position="77"/>
    </location>
</feature>
<keyword evidence="5" id="KW-0788">Thiol protease</keyword>
<dbReference type="Proteomes" id="UP000187203">
    <property type="component" value="Unassembled WGS sequence"/>
</dbReference>
<keyword evidence="6" id="KW-0865">Zymogen</keyword>
<evidence type="ECO:0000256" key="1">
    <source>
        <dbReference type="ARBA" id="ARBA00008455"/>
    </source>
</evidence>
<dbReference type="STRING" id="93759.A0A1R3H4R0"/>
<dbReference type="SUPFAM" id="SSF54001">
    <property type="entry name" value="Cysteine proteinases"/>
    <property type="match status" value="1"/>
</dbReference>
<proteinExistence type="inferred from homology"/>
<protein>
    <recommendedName>
        <fullName evidence="12">Peptidase C1A, papain</fullName>
    </recommendedName>
</protein>
<dbReference type="Pfam" id="PF08246">
    <property type="entry name" value="Inhibitor_I29"/>
    <property type="match status" value="1"/>
</dbReference>
<evidence type="ECO:0000313" key="10">
    <source>
        <dbReference type="EMBL" id="OMO65327.1"/>
    </source>
</evidence>
<keyword evidence="4" id="KW-0378">Hydrolase</keyword>
<dbReference type="GO" id="GO:0006508">
    <property type="term" value="P:proteolysis"/>
    <property type="evidence" value="ECO:0007669"/>
    <property type="project" value="UniProtKB-KW"/>
</dbReference>
<evidence type="ECO:0000256" key="5">
    <source>
        <dbReference type="ARBA" id="ARBA00022807"/>
    </source>
</evidence>
<accession>A0A1R3H4R0</accession>
<dbReference type="SMART" id="SM00645">
    <property type="entry name" value="Pept_C1"/>
    <property type="match status" value="1"/>
</dbReference>
<dbReference type="SMART" id="SM00848">
    <property type="entry name" value="Inhibitor_I29"/>
    <property type="match status" value="1"/>
</dbReference>
<keyword evidence="7" id="KW-1015">Disulfide bond</keyword>
<dbReference type="InterPro" id="IPR013128">
    <property type="entry name" value="Peptidase_C1A"/>
</dbReference>
<dbReference type="PANTHER" id="PTHR12411">
    <property type="entry name" value="CYSTEINE PROTEASE FAMILY C1-RELATED"/>
    <property type="match status" value="1"/>
</dbReference>
<dbReference type="InterPro" id="IPR000668">
    <property type="entry name" value="Peptidase_C1A_C"/>
</dbReference>
<sequence length="313" mass="35269">MALASVMCRPLDEAVLAEKFTQWMAQHGRTYAMKEEEDSRFEIFKNNMEYIENFNKMGNQTYKLGLNEFADLANEEFLASYAGYKMFPSVSSKTKRFKYENLTKVPASIDWRQKGAVTPIKSQGACAVEGLMKIKTGQLLSLSEQQLVDCVYPDENQGCLGGWMDDAFKYIVKNKGLAMETKYPYRKKEGTCKTRKAAMRDVEIKGYEDVPHNSEKALLKAVSQQPVSVTIDSTGVAFQFYSEGVFTGPCHTKFSHAVTIVGYGKSKDGTKFWLAKNSWGKKWGENGYMRIKRDVHSKKGLCGIAQKASYPVA</sequence>
<evidence type="ECO:0000313" key="11">
    <source>
        <dbReference type="Proteomes" id="UP000187203"/>
    </source>
</evidence>
<evidence type="ECO:0000259" key="8">
    <source>
        <dbReference type="SMART" id="SM00645"/>
    </source>
</evidence>
<gene>
    <name evidence="10" type="ORF">COLO4_31318</name>
</gene>
<dbReference type="FunFam" id="3.90.70.10:FF:000023">
    <property type="entry name" value="Senescence-specific cysteine protease SAG39"/>
    <property type="match status" value="1"/>
</dbReference>
<organism evidence="10 11">
    <name type="scientific">Corchorus olitorius</name>
    <dbReference type="NCBI Taxonomy" id="93759"/>
    <lineage>
        <taxon>Eukaryota</taxon>
        <taxon>Viridiplantae</taxon>
        <taxon>Streptophyta</taxon>
        <taxon>Embryophyta</taxon>
        <taxon>Tracheophyta</taxon>
        <taxon>Spermatophyta</taxon>
        <taxon>Magnoliopsida</taxon>
        <taxon>eudicotyledons</taxon>
        <taxon>Gunneridae</taxon>
        <taxon>Pentapetalae</taxon>
        <taxon>rosids</taxon>
        <taxon>malvids</taxon>
        <taxon>Malvales</taxon>
        <taxon>Malvaceae</taxon>
        <taxon>Grewioideae</taxon>
        <taxon>Apeibeae</taxon>
        <taxon>Corchorus</taxon>
    </lineage>
</organism>
<reference evidence="11" key="1">
    <citation type="submission" date="2013-09" db="EMBL/GenBank/DDBJ databases">
        <title>Corchorus olitorius genome sequencing.</title>
        <authorList>
            <person name="Alam M."/>
            <person name="Haque M.S."/>
            <person name="Islam M.S."/>
            <person name="Emdad E.M."/>
            <person name="Islam M.M."/>
            <person name="Ahmed B."/>
            <person name="Halim A."/>
            <person name="Hossen Q.M.M."/>
            <person name="Hossain M.Z."/>
            <person name="Ahmed R."/>
            <person name="Khan M.M."/>
            <person name="Islam R."/>
            <person name="Rashid M.M."/>
            <person name="Khan S.A."/>
            <person name="Rahman M.S."/>
            <person name="Alam M."/>
            <person name="Yahiya A.S."/>
            <person name="Khan M.S."/>
            <person name="Azam M.S."/>
            <person name="Haque T."/>
            <person name="Lashkar M.Z.H."/>
            <person name="Akhand A.I."/>
            <person name="Morshed G."/>
            <person name="Roy S."/>
            <person name="Uddin K.S."/>
            <person name="Rabeya T."/>
            <person name="Hossain A.S."/>
            <person name="Chowdhury A."/>
            <person name="Snigdha A.R."/>
            <person name="Mortoza M.S."/>
            <person name="Matin S.A."/>
            <person name="Hoque S.M.E."/>
            <person name="Islam M.K."/>
            <person name="Roy D.K."/>
            <person name="Haider R."/>
            <person name="Moosa M.M."/>
            <person name="Elias S.M."/>
            <person name="Hasan A.M."/>
            <person name="Jahan S."/>
            <person name="Shafiuddin M."/>
            <person name="Mahmood N."/>
            <person name="Shommy N.S."/>
        </authorList>
    </citation>
    <scope>NUCLEOTIDE SEQUENCE [LARGE SCALE GENOMIC DNA]</scope>
    <source>
        <strain evidence="11">cv. O-4</strain>
    </source>
</reference>
<dbReference type="EMBL" id="AWUE01020841">
    <property type="protein sequence ID" value="OMO65327.1"/>
    <property type="molecule type" value="Genomic_DNA"/>
</dbReference>
<evidence type="ECO:0000259" key="9">
    <source>
        <dbReference type="SMART" id="SM00848"/>
    </source>
</evidence>
<evidence type="ECO:0000256" key="6">
    <source>
        <dbReference type="ARBA" id="ARBA00023145"/>
    </source>
</evidence>
<dbReference type="CDD" id="cd02248">
    <property type="entry name" value="Peptidase_C1A"/>
    <property type="match status" value="1"/>
</dbReference>
<evidence type="ECO:0000256" key="2">
    <source>
        <dbReference type="ARBA" id="ARBA00022670"/>
    </source>
</evidence>
<evidence type="ECO:0000256" key="4">
    <source>
        <dbReference type="ARBA" id="ARBA00022801"/>
    </source>
</evidence>